<evidence type="ECO:0000313" key="1">
    <source>
        <dbReference type="EMBL" id="CCD54988.1"/>
    </source>
</evidence>
<dbReference type="Proteomes" id="UP000008177">
    <property type="component" value="Unplaced contigs"/>
</dbReference>
<reference evidence="2" key="1">
    <citation type="journal article" date="2011" name="PLoS Genet.">
        <title>Genomic analysis of the necrotrophic fungal pathogens Sclerotinia sclerotiorum and Botrytis cinerea.</title>
        <authorList>
            <person name="Amselem J."/>
            <person name="Cuomo C.A."/>
            <person name="van Kan J.A."/>
            <person name="Viaud M."/>
            <person name="Benito E.P."/>
            <person name="Couloux A."/>
            <person name="Coutinho P.M."/>
            <person name="de Vries R.P."/>
            <person name="Dyer P.S."/>
            <person name="Fillinger S."/>
            <person name="Fournier E."/>
            <person name="Gout L."/>
            <person name="Hahn M."/>
            <person name="Kohn L."/>
            <person name="Lapalu N."/>
            <person name="Plummer K.M."/>
            <person name="Pradier J.M."/>
            <person name="Quevillon E."/>
            <person name="Sharon A."/>
            <person name="Simon A."/>
            <person name="ten Have A."/>
            <person name="Tudzynski B."/>
            <person name="Tudzynski P."/>
            <person name="Wincker P."/>
            <person name="Andrew M."/>
            <person name="Anthouard V."/>
            <person name="Beever R.E."/>
            <person name="Beffa R."/>
            <person name="Benoit I."/>
            <person name="Bouzid O."/>
            <person name="Brault B."/>
            <person name="Chen Z."/>
            <person name="Choquer M."/>
            <person name="Collemare J."/>
            <person name="Cotton P."/>
            <person name="Danchin E.G."/>
            <person name="Da Silva C."/>
            <person name="Gautier A."/>
            <person name="Giraud C."/>
            <person name="Giraud T."/>
            <person name="Gonzalez C."/>
            <person name="Grossetete S."/>
            <person name="Guldener U."/>
            <person name="Henrissat B."/>
            <person name="Howlett B.J."/>
            <person name="Kodira C."/>
            <person name="Kretschmer M."/>
            <person name="Lappartient A."/>
            <person name="Leroch M."/>
            <person name="Levis C."/>
            <person name="Mauceli E."/>
            <person name="Neuveglise C."/>
            <person name="Oeser B."/>
            <person name="Pearson M."/>
            <person name="Poulain J."/>
            <person name="Poussereau N."/>
            <person name="Quesneville H."/>
            <person name="Rascle C."/>
            <person name="Schumacher J."/>
            <person name="Segurens B."/>
            <person name="Sexton A."/>
            <person name="Silva E."/>
            <person name="Sirven C."/>
            <person name="Soanes D.M."/>
            <person name="Talbot N.J."/>
            <person name="Templeton M."/>
            <person name="Yandava C."/>
            <person name="Yarden O."/>
            <person name="Zeng Q."/>
            <person name="Rollins J.A."/>
            <person name="Lebrun M.H."/>
            <person name="Dickman M."/>
        </authorList>
    </citation>
    <scope>NUCLEOTIDE SEQUENCE [LARGE SCALE GENOMIC DNA]</scope>
    <source>
        <strain evidence="2">T4</strain>
    </source>
</reference>
<dbReference type="EMBL" id="FQ790352">
    <property type="protein sequence ID" value="CCD54988.1"/>
    <property type="molecule type" value="Genomic_DNA"/>
</dbReference>
<dbReference type="HOGENOM" id="CLU_2885538_0_0_1"/>
<dbReference type="InParanoid" id="G2YT84"/>
<evidence type="ECO:0000313" key="2">
    <source>
        <dbReference type="Proteomes" id="UP000008177"/>
    </source>
</evidence>
<name>G2YT84_BOTF4</name>
<dbReference type="AlphaFoldDB" id="G2YT84"/>
<accession>G2YT84</accession>
<organism evidence="1 2">
    <name type="scientific">Botryotinia fuckeliana (strain T4)</name>
    <name type="common">Noble rot fungus</name>
    <name type="synonym">Botrytis cinerea</name>
    <dbReference type="NCBI Taxonomy" id="999810"/>
    <lineage>
        <taxon>Eukaryota</taxon>
        <taxon>Fungi</taxon>
        <taxon>Dikarya</taxon>
        <taxon>Ascomycota</taxon>
        <taxon>Pezizomycotina</taxon>
        <taxon>Leotiomycetes</taxon>
        <taxon>Helotiales</taxon>
        <taxon>Sclerotiniaceae</taxon>
        <taxon>Botrytis</taxon>
    </lineage>
</organism>
<sequence length="63" mass="6960">MGGVYECYKAVDAAYSLERQGVIDSTLISRASIRLTEPVPSKRDTLHLRHSVAWTAGDIRNIA</sequence>
<gene>
    <name evidence="1" type="ORF">BofuT4_uP162770.1</name>
</gene>
<proteinExistence type="predicted"/>
<protein>
    <submittedName>
        <fullName evidence="1">Uncharacterized protein</fullName>
    </submittedName>
</protein>